<dbReference type="SUPFAM" id="SSF52047">
    <property type="entry name" value="RNI-like"/>
    <property type="match status" value="1"/>
</dbReference>
<proteinExistence type="predicted"/>
<evidence type="ECO:0000313" key="2">
    <source>
        <dbReference type="Proteomes" id="UP000623467"/>
    </source>
</evidence>
<dbReference type="OrthoDB" id="2269034at2759"/>
<protein>
    <submittedName>
        <fullName evidence="1">F-box domain-containing protein</fullName>
    </submittedName>
</protein>
<gene>
    <name evidence="1" type="ORF">MSAN_01807500</name>
</gene>
<dbReference type="Proteomes" id="UP000623467">
    <property type="component" value="Unassembled WGS sequence"/>
</dbReference>
<name>A0A8H6XT27_9AGAR</name>
<dbReference type="AlphaFoldDB" id="A0A8H6XT27"/>
<sequence length="383" mass="43113">MPRNPTHVLRQRLSDVDAQISHHESILQELKQQRSAILSELNLVTYPVLTLPPEITAEIFKWCIDTGMRLSLSVAPLLLTRICRDWRALAFSTPALWDTISEIELGVHPREEAAVETWFSRAGSRPLSLTIHCPNSLDSACLESVILRHASQLESLSLMTNSEGLCEFTAVQSFPILRNLELSCLDAYDDEEGHYAGHIQLFGNDEAPALRHLSLDCVLPSTIIMPWAQLTKMTLWMLPLGECLNALRWATSLHEFRRRGLPEQGEQSTSEESSVHHSSLISLEISAFDGDEDILSLLALPRLQRLELRGRFEADQEDTDIIIIPFLLRVSGTLRTFNVRMSPTVPVQWFHPLTQLTTLELVYSRGFAIPNGSHPCFGPSCFT</sequence>
<evidence type="ECO:0000313" key="1">
    <source>
        <dbReference type="EMBL" id="KAF7346697.1"/>
    </source>
</evidence>
<dbReference type="Gene3D" id="3.80.10.10">
    <property type="entry name" value="Ribonuclease Inhibitor"/>
    <property type="match status" value="1"/>
</dbReference>
<dbReference type="Gene3D" id="1.20.1280.50">
    <property type="match status" value="1"/>
</dbReference>
<accession>A0A8H6XT27</accession>
<organism evidence="1 2">
    <name type="scientific">Mycena sanguinolenta</name>
    <dbReference type="NCBI Taxonomy" id="230812"/>
    <lineage>
        <taxon>Eukaryota</taxon>
        <taxon>Fungi</taxon>
        <taxon>Dikarya</taxon>
        <taxon>Basidiomycota</taxon>
        <taxon>Agaricomycotina</taxon>
        <taxon>Agaricomycetes</taxon>
        <taxon>Agaricomycetidae</taxon>
        <taxon>Agaricales</taxon>
        <taxon>Marasmiineae</taxon>
        <taxon>Mycenaceae</taxon>
        <taxon>Mycena</taxon>
    </lineage>
</organism>
<dbReference type="EMBL" id="JACAZH010000018">
    <property type="protein sequence ID" value="KAF7346697.1"/>
    <property type="molecule type" value="Genomic_DNA"/>
</dbReference>
<dbReference type="InterPro" id="IPR032675">
    <property type="entry name" value="LRR_dom_sf"/>
</dbReference>
<reference evidence="1" key="1">
    <citation type="submission" date="2020-05" db="EMBL/GenBank/DDBJ databases">
        <title>Mycena genomes resolve the evolution of fungal bioluminescence.</title>
        <authorList>
            <person name="Tsai I.J."/>
        </authorList>
    </citation>
    <scope>NUCLEOTIDE SEQUENCE</scope>
    <source>
        <strain evidence="1">160909Yilan</strain>
    </source>
</reference>
<keyword evidence="2" id="KW-1185">Reference proteome</keyword>
<comment type="caution">
    <text evidence="1">The sequence shown here is derived from an EMBL/GenBank/DDBJ whole genome shotgun (WGS) entry which is preliminary data.</text>
</comment>